<protein>
    <submittedName>
        <fullName evidence="3">Uncharacterized protein</fullName>
    </submittedName>
</protein>
<keyword evidence="2" id="KW-0812">Transmembrane</keyword>
<evidence type="ECO:0000256" key="2">
    <source>
        <dbReference type="SAM" id="Phobius"/>
    </source>
</evidence>
<keyword evidence="2" id="KW-1133">Transmembrane helix</keyword>
<reference evidence="3" key="1">
    <citation type="submission" date="2021-02" db="EMBL/GenBank/DDBJ databases">
        <title>First Annotated Genome of the Yellow-green Alga Tribonema minus.</title>
        <authorList>
            <person name="Mahan K.M."/>
        </authorList>
    </citation>
    <scope>NUCLEOTIDE SEQUENCE</scope>
    <source>
        <strain evidence="3">UTEX B ZZ1240</strain>
    </source>
</reference>
<dbReference type="EMBL" id="JAFCMP010000044">
    <property type="protein sequence ID" value="KAG5189833.1"/>
    <property type="molecule type" value="Genomic_DNA"/>
</dbReference>
<proteinExistence type="predicted"/>
<evidence type="ECO:0000313" key="3">
    <source>
        <dbReference type="EMBL" id="KAG5189833.1"/>
    </source>
</evidence>
<gene>
    <name evidence="3" type="ORF">JKP88DRAFT_252671</name>
</gene>
<dbReference type="AlphaFoldDB" id="A0A836CLM9"/>
<dbReference type="Proteomes" id="UP000664859">
    <property type="component" value="Unassembled WGS sequence"/>
</dbReference>
<keyword evidence="2" id="KW-0472">Membrane</keyword>
<name>A0A836CLM9_9STRA</name>
<accession>A0A836CLM9</accession>
<sequence>MLHTIRYFDPAVSFIDYDVFSMIQDGITNSNPATQALSSELARLVTLRSASLVNKDIALTAAVVNAASTQLDAWLEVRAPASQRRELVPAFGASAALQAVVQLLQEGHKDALTALDPIAMAHLTQQAAVALIAVHFMHQKARASVPWYELHPMDDTFALAAVHQHSVMKSECGRQTATSFLRQASVTESPEHSDTERSDTERCVPTPALSFNEDNLATLQKMLNSLRYSTGSWRTDCDIDAIRAAAALAVPWGMLRTRVWHRISAPQLVLPRVALLFAGGSCVAGTVLAMLLGLAAREAGDRLLFRSPQLPSLDRQVKSTSINKTWLVGFSSRRSCKQRMRQHQLQVHHSPPAIAKAQTLELLIYHMRLPVFMQSVQLLFSHVRQRIVGNTNVPDSCASLWLLCVRTSMLQQVVVMLHCSGWRRYLAWGAARSTILLRTHSGRHLLAG</sequence>
<evidence type="ECO:0000256" key="1">
    <source>
        <dbReference type="SAM" id="MobiDB-lite"/>
    </source>
</evidence>
<feature type="compositionally biased region" description="Basic and acidic residues" evidence="1">
    <location>
        <begin position="189"/>
        <end position="202"/>
    </location>
</feature>
<feature type="transmembrane region" description="Helical" evidence="2">
    <location>
        <begin position="273"/>
        <end position="296"/>
    </location>
</feature>
<organism evidence="3 4">
    <name type="scientific">Tribonema minus</name>
    <dbReference type="NCBI Taxonomy" id="303371"/>
    <lineage>
        <taxon>Eukaryota</taxon>
        <taxon>Sar</taxon>
        <taxon>Stramenopiles</taxon>
        <taxon>Ochrophyta</taxon>
        <taxon>PX clade</taxon>
        <taxon>Xanthophyceae</taxon>
        <taxon>Tribonematales</taxon>
        <taxon>Tribonemataceae</taxon>
        <taxon>Tribonema</taxon>
    </lineage>
</organism>
<feature type="region of interest" description="Disordered" evidence="1">
    <location>
        <begin position="182"/>
        <end position="202"/>
    </location>
</feature>
<comment type="caution">
    <text evidence="3">The sequence shown here is derived from an EMBL/GenBank/DDBJ whole genome shotgun (WGS) entry which is preliminary data.</text>
</comment>
<evidence type="ECO:0000313" key="4">
    <source>
        <dbReference type="Proteomes" id="UP000664859"/>
    </source>
</evidence>
<keyword evidence="4" id="KW-1185">Reference proteome</keyword>